<evidence type="ECO:0000256" key="1">
    <source>
        <dbReference type="SAM" id="MobiDB-lite"/>
    </source>
</evidence>
<feature type="region of interest" description="Disordered" evidence="1">
    <location>
        <begin position="1"/>
        <end position="48"/>
    </location>
</feature>
<dbReference type="AlphaFoldDB" id="A0A061IFI7"/>
<dbReference type="Gene3D" id="1.20.5.390">
    <property type="entry name" value="L1 transposable element, trimerization domain"/>
    <property type="match status" value="1"/>
</dbReference>
<feature type="compositionally biased region" description="Basic and acidic residues" evidence="1">
    <location>
        <begin position="21"/>
        <end position="35"/>
    </location>
</feature>
<protein>
    <submittedName>
        <fullName evidence="2">GTPase IMAP family member 3-like protein</fullName>
    </submittedName>
</protein>
<evidence type="ECO:0000313" key="2">
    <source>
        <dbReference type="EMBL" id="ERE84459.1"/>
    </source>
</evidence>
<proteinExistence type="predicted"/>
<gene>
    <name evidence="2" type="ORF">H671_2g5947</name>
</gene>
<dbReference type="EMBL" id="KE667936">
    <property type="protein sequence ID" value="ERE84459.1"/>
    <property type="molecule type" value="Genomic_DNA"/>
</dbReference>
<evidence type="ECO:0000313" key="3">
    <source>
        <dbReference type="Proteomes" id="UP000030759"/>
    </source>
</evidence>
<reference evidence="3" key="1">
    <citation type="journal article" date="2013" name="Nat. Biotechnol.">
        <title>Chinese hamster genome sequenced from sorted chromosomes.</title>
        <authorList>
            <person name="Brinkrolf K."/>
            <person name="Rupp O."/>
            <person name="Laux H."/>
            <person name="Kollin F."/>
            <person name="Ernst W."/>
            <person name="Linke B."/>
            <person name="Kofler R."/>
            <person name="Romand S."/>
            <person name="Hesse F."/>
            <person name="Budach W.E."/>
            <person name="Galosy S."/>
            <person name="Muller D."/>
            <person name="Noll T."/>
            <person name="Wienberg J."/>
            <person name="Jostock T."/>
            <person name="Leonard M."/>
            <person name="Grillari J."/>
            <person name="Tauch A."/>
            <person name="Goesmann A."/>
            <person name="Helk B."/>
            <person name="Mott J.E."/>
            <person name="Puhler A."/>
            <person name="Borth N."/>
        </authorList>
    </citation>
    <scope>NUCLEOTIDE SEQUENCE [LARGE SCALE GENOMIC DNA]</scope>
    <source>
        <strain evidence="3">17A/GY</strain>
    </source>
</reference>
<sequence>MGRRQYKNTSNNRKTNMTPQESRDSTPARHEHSNTEEAEESNLKNNFTQMIENLKEEIRKSFREMEEKMNQKMQEIKESQKSQENTIKQLKKTVQDLKTELDTIKKTQTEGMLEVEKLRKQSGTTDASITKKIQEMEDRISDAEGKLEEINSSSKENLKSNKSIAQNIQEIWDTV</sequence>
<accession>A0A061IFI7</accession>
<feature type="compositionally biased region" description="Polar residues" evidence="1">
    <location>
        <begin position="7"/>
        <end position="20"/>
    </location>
</feature>
<name>A0A061IFI7_CRIGR</name>
<dbReference type="Proteomes" id="UP000030759">
    <property type="component" value="Unassembled WGS sequence"/>
</dbReference>
<organism evidence="2 3">
    <name type="scientific">Cricetulus griseus</name>
    <name type="common">Chinese hamster</name>
    <name type="synonym">Cricetulus barabensis griseus</name>
    <dbReference type="NCBI Taxonomy" id="10029"/>
    <lineage>
        <taxon>Eukaryota</taxon>
        <taxon>Metazoa</taxon>
        <taxon>Chordata</taxon>
        <taxon>Craniata</taxon>
        <taxon>Vertebrata</taxon>
        <taxon>Euteleostomi</taxon>
        <taxon>Mammalia</taxon>
        <taxon>Eutheria</taxon>
        <taxon>Euarchontoglires</taxon>
        <taxon>Glires</taxon>
        <taxon>Rodentia</taxon>
        <taxon>Myomorpha</taxon>
        <taxon>Muroidea</taxon>
        <taxon>Cricetidae</taxon>
        <taxon>Cricetinae</taxon>
        <taxon>Cricetulus</taxon>
    </lineage>
</organism>